<dbReference type="AlphaFoldDB" id="I2H858"/>
<keyword evidence="6" id="KW-0158">Chromosome</keyword>
<keyword evidence="15" id="KW-0131">Cell cycle</keyword>
<evidence type="ECO:0000256" key="8">
    <source>
        <dbReference type="ARBA" id="ARBA00022618"/>
    </source>
</evidence>
<protein>
    <recommendedName>
        <fullName evidence="5">DASH complex subunit ASK1</fullName>
    </recommendedName>
    <alternativeName>
        <fullName evidence="18">Associated with spindles and kinetochores protein 1</fullName>
    </alternativeName>
    <alternativeName>
        <fullName evidence="17">Outer kinetochore protein ASK1</fullName>
    </alternativeName>
</protein>
<keyword evidence="8" id="KW-0132">Cell division</keyword>
<evidence type="ECO:0000256" key="2">
    <source>
        <dbReference type="ARBA" id="ARBA00004186"/>
    </source>
</evidence>
<keyword evidence="22" id="KW-1185">Reference proteome</keyword>
<feature type="region of interest" description="Disordered" evidence="20">
    <location>
        <begin position="81"/>
        <end position="162"/>
    </location>
</feature>
<dbReference type="OMA" id="EICERIM"/>
<evidence type="ECO:0000313" key="21">
    <source>
        <dbReference type="EMBL" id="CCH62560.1"/>
    </source>
</evidence>
<dbReference type="GO" id="GO:0072686">
    <property type="term" value="C:mitotic spindle"/>
    <property type="evidence" value="ECO:0007669"/>
    <property type="project" value="InterPro"/>
</dbReference>
<dbReference type="GeneID" id="14497717"/>
<comment type="subunit">
    <text evidence="19">Component of the DASH complex consisting of ASK1, DAD1, DAD2, DAD3, DAD4, DAM1, DUO1, HSK3, SPC19 and SPC34, with a stoichiometry of one copy of each subunit per complex. Multiple DASH complexes oligomerize to form a ring that encircles spindle microtubules and organizes the rod-like NDC80 complexes of the outer kinetochore. DASH complex oligomerization strengthens microtubule attachments. On cytoplasmic microtubules, DASH complexes appear to form patches instead of rings.</text>
</comment>
<evidence type="ECO:0000256" key="3">
    <source>
        <dbReference type="ARBA" id="ARBA00004629"/>
    </source>
</evidence>
<evidence type="ECO:0000256" key="7">
    <source>
        <dbReference type="ARBA" id="ARBA00022490"/>
    </source>
</evidence>
<evidence type="ECO:0000256" key="12">
    <source>
        <dbReference type="ARBA" id="ARBA00022838"/>
    </source>
</evidence>
<feature type="compositionally biased region" description="Low complexity" evidence="20">
    <location>
        <begin position="81"/>
        <end position="105"/>
    </location>
</feature>
<evidence type="ECO:0000256" key="4">
    <source>
        <dbReference type="ARBA" id="ARBA00010731"/>
    </source>
</evidence>
<name>I2H858_HENB6</name>
<evidence type="ECO:0000256" key="5">
    <source>
        <dbReference type="ARBA" id="ARBA00014520"/>
    </source>
</evidence>
<dbReference type="InParanoid" id="I2H858"/>
<keyword evidence="11" id="KW-0159">Chromosome partition</keyword>
<keyword evidence="12" id="KW-0995">Kinetochore</keyword>
<gene>
    <name evidence="21" type="primary">TBLA0H02760</name>
    <name evidence="21" type="ORF">TBLA_0H02760</name>
</gene>
<evidence type="ECO:0000256" key="17">
    <source>
        <dbReference type="ARBA" id="ARBA00029735"/>
    </source>
</evidence>
<dbReference type="STRING" id="1071380.I2H858"/>
<dbReference type="GO" id="GO:0044732">
    <property type="term" value="C:mitotic spindle pole body"/>
    <property type="evidence" value="ECO:0007669"/>
    <property type="project" value="TreeGrafter"/>
</dbReference>
<dbReference type="GO" id="GO:0051301">
    <property type="term" value="P:cell division"/>
    <property type="evidence" value="ECO:0007669"/>
    <property type="project" value="UniProtKB-KW"/>
</dbReference>
<proteinExistence type="inferred from homology"/>
<sequence>MEAEIEKIEQEITLQLQRIDGNLTDCFTTVTRSIIPSLKQFSEHSEDILDSLSWLTTLFERSGNVDFNTLADGEAKQSEASATANATASATTNATTNATATATAAVRAPDQDSSLQDPPTVSHLQSLMLPDSSDDEDYLTVTGQQPPAAEPSTSQLARSNKRKVSLLLQQEYASSSSYASSPLRRG</sequence>
<accession>I2H858</accession>
<evidence type="ECO:0000256" key="14">
    <source>
        <dbReference type="ARBA" id="ARBA00023242"/>
    </source>
</evidence>
<keyword evidence="14" id="KW-0539">Nucleus</keyword>
<dbReference type="GO" id="GO:0005874">
    <property type="term" value="C:microtubule"/>
    <property type="evidence" value="ECO:0007669"/>
    <property type="project" value="UniProtKB-KW"/>
</dbReference>
<evidence type="ECO:0000256" key="13">
    <source>
        <dbReference type="ARBA" id="ARBA00023212"/>
    </source>
</evidence>
<evidence type="ECO:0000256" key="19">
    <source>
        <dbReference type="ARBA" id="ARBA00046633"/>
    </source>
</evidence>
<dbReference type="HOGENOM" id="CLU_090087_0_0_1"/>
<dbReference type="KEGG" id="tbl:TBLA_0H02760"/>
<evidence type="ECO:0000256" key="15">
    <source>
        <dbReference type="ARBA" id="ARBA00023306"/>
    </source>
</evidence>
<dbReference type="EMBL" id="HE806323">
    <property type="protein sequence ID" value="CCH62560.1"/>
    <property type="molecule type" value="Genomic_DNA"/>
</dbReference>
<keyword evidence="7" id="KW-0963">Cytoplasm</keyword>
<evidence type="ECO:0000256" key="10">
    <source>
        <dbReference type="ARBA" id="ARBA00022776"/>
    </source>
</evidence>
<evidence type="ECO:0000256" key="1">
    <source>
        <dbReference type="ARBA" id="ARBA00004123"/>
    </source>
</evidence>
<keyword evidence="13" id="KW-0206">Cytoskeleton</keyword>
<keyword evidence="10" id="KW-0498">Mitosis</keyword>
<evidence type="ECO:0000256" key="6">
    <source>
        <dbReference type="ARBA" id="ARBA00022454"/>
    </source>
</evidence>
<evidence type="ECO:0000256" key="9">
    <source>
        <dbReference type="ARBA" id="ARBA00022701"/>
    </source>
</evidence>
<organism evidence="21 22">
    <name type="scientific">Henningerozyma blattae (strain ATCC 34711 / CBS 6284 / DSM 70876 / NBRC 10599 / NRRL Y-10934 / UCD 77-7)</name>
    <name type="common">Yeast</name>
    <name type="synonym">Tetrapisispora blattae</name>
    <dbReference type="NCBI Taxonomy" id="1071380"/>
    <lineage>
        <taxon>Eukaryota</taxon>
        <taxon>Fungi</taxon>
        <taxon>Dikarya</taxon>
        <taxon>Ascomycota</taxon>
        <taxon>Saccharomycotina</taxon>
        <taxon>Saccharomycetes</taxon>
        <taxon>Saccharomycetales</taxon>
        <taxon>Saccharomycetaceae</taxon>
        <taxon>Henningerozyma</taxon>
    </lineage>
</organism>
<keyword evidence="9" id="KW-0493">Microtubule</keyword>
<dbReference type="GO" id="GO:0042729">
    <property type="term" value="C:DASH complex"/>
    <property type="evidence" value="ECO:0007669"/>
    <property type="project" value="InterPro"/>
</dbReference>
<dbReference type="GO" id="GO:0008608">
    <property type="term" value="P:attachment of spindle microtubules to kinetochore"/>
    <property type="evidence" value="ECO:0007669"/>
    <property type="project" value="InterPro"/>
</dbReference>
<evidence type="ECO:0000256" key="20">
    <source>
        <dbReference type="SAM" id="MobiDB-lite"/>
    </source>
</evidence>
<dbReference type="PANTHER" id="PTHR28200">
    <property type="entry name" value="DASH COMPLEX SUBUNIT ASK1"/>
    <property type="match status" value="1"/>
</dbReference>
<evidence type="ECO:0000256" key="11">
    <source>
        <dbReference type="ARBA" id="ARBA00022829"/>
    </source>
</evidence>
<dbReference type="Pfam" id="PF08655">
    <property type="entry name" value="DASH_Ask1"/>
    <property type="match status" value="1"/>
</dbReference>
<dbReference type="RefSeq" id="XP_004182079.1">
    <property type="nucleotide sequence ID" value="XM_004182031.1"/>
</dbReference>
<comment type="similarity">
    <text evidence="4">Belongs to the DASH complex ASK1 family.</text>
</comment>
<feature type="compositionally biased region" description="Polar residues" evidence="20">
    <location>
        <begin position="141"/>
        <end position="158"/>
    </location>
</feature>
<evidence type="ECO:0000256" key="18">
    <source>
        <dbReference type="ARBA" id="ARBA00029932"/>
    </source>
</evidence>
<keyword evidence="16" id="KW-0137">Centromere</keyword>
<dbReference type="Proteomes" id="UP000002866">
    <property type="component" value="Chromosome 8"/>
</dbReference>
<dbReference type="OrthoDB" id="5573898at2759"/>
<dbReference type="InterPro" id="IPR013964">
    <property type="entry name" value="DASH_Ask1"/>
</dbReference>
<reference evidence="21 22" key="1">
    <citation type="journal article" date="2011" name="Proc. Natl. Acad. Sci. U.S.A.">
        <title>Evolutionary erosion of yeast sex chromosomes by mating-type switching accidents.</title>
        <authorList>
            <person name="Gordon J.L."/>
            <person name="Armisen D."/>
            <person name="Proux-Wera E."/>
            <person name="Oheigeartaigh S.S."/>
            <person name="Byrne K.P."/>
            <person name="Wolfe K.H."/>
        </authorList>
    </citation>
    <scope>NUCLEOTIDE SEQUENCE [LARGE SCALE GENOMIC DNA]</scope>
    <source>
        <strain evidence="22">ATCC 34711 / CBS 6284 / DSM 70876 / NBRC 10599 / NRRL Y-10934 / UCD 77-7</strain>
    </source>
</reference>
<evidence type="ECO:0000256" key="16">
    <source>
        <dbReference type="ARBA" id="ARBA00023328"/>
    </source>
</evidence>
<comment type="subcellular location">
    <subcellularLocation>
        <location evidence="3">Chromosome</location>
        <location evidence="3">Centromere</location>
        <location evidence="3">Kinetochore</location>
    </subcellularLocation>
    <subcellularLocation>
        <location evidence="2">Cytoplasm</location>
        <location evidence="2">Cytoskeleton</location>
        <location evidence="2">Spindle</location>
    </subcellularLocation>
    <subcellularLocation>
        <location evidence="1">Nucleus</location>
    </subcellularLocation>
</comment>
<evidence type="ECO:0000313" key="22">
    <source>
        <dbReference type="Proteomes" id="UP000002866"/>
    </source>
</evidence>
<dbReference type="PANTHER" id="PTHR28200:SF1">
    <property type="entry name" value="DASH COMPLEX SUBUNIT ASK1"/>
    <property type="match status" value="1"/>
</dbReference>
<feature type="compositionally biased region" description="Polar residues" evidence="20">
    <location>
        <begin position="111"/>
        <end position="125"/>
    </location>
</feature>